<dbReference type="EMBL" id="JBBNAE010000006">
    <property type="protein sequence ID" value="KAK9117545.1"/>
    <property type="molecule type" value="Genomic_DNA"/>
</dbReference>
<evidence type="ECO:0000256" key="3">
    <source>
        <dbReference type="SAM" id="Coils"/>
    </source>
</evidence>
<dbReference type="PANTHER" id="PTHR19321:SF3">
    <property type="entry name" value="65-KDA MICROTUBULE-ASSOCIATED PROTEIN 8"/>
    <property type="match status" value="1"/>
</dbReference>
<organism evidence="5 6">
    <name type="scientific">Stephania japonica</name>
    <dbReference type="NCBI Taxonomy" id="461633"/>
    <lineage>
        <taxon>Eukaryota</taxon>
        <taxon>Viridiplantae</taxon>
        <taxon>Streptophyta</taxon>
        <taxon>Embryophyta</taxon>
        <taxon>Tracheophyta</taxon>
        <taxon>Spermatophyta</taxon>
        <taxon>Magnoliopsida</taxon>
        <taxon>Ranunculales</taxon>
        <taxon>Menispermaceae</taxon>
        <taxon>Menispermoideae</taxon>
        <taxon>Cissampelideae</taxon>
        <taxon>Stephania</taxon>
    </lineage>
</organism>
<reference evidence="5 6" key="1">
    <citation type="submission" date="2024-01" db="EMBL/GenBank/DDBJ databases">
        <title>Genome assemblies of Stephania.</title>
        <authorList>
            <person name="Yang L."/>
        </authorList>
    </citation>
    <scope>NUCLEOTIDE SEQUENCE [LARGE SCALE GENOMIC DNA]</scope>
    <source>
        <strain evidence="5">QJT</strain>
        <tissue evidence="5">Leaf</tissue>
    </source>
</reference>
<gene>
    <name evidence="5" type="ORF">Sjap_016492</name>
</gene>
<dbReference type="GO" id="GO:0000226">
    <property type="term" value="P:microtubule cytoskeleton organization"/>
    <property type="evidence" value="ECO:0007669"/>
    <property type="project" value="InterPro"/>
</dbReference>
<evidence type="ECO:0000313" key="6">
    <source>
        <dbReference type="Proteomes" id="UP001417504"/>
    </source>
</evidence>
<dbReference type="Pfam" id="PF03999">
    <property type="entry name" value="MAP65_ASE1"/>
    <property type="match status" value="1"/>
</dbReference>
<feature type="coiled-coil region" evidence="3">
    <location>
        <begin position="470"/>
        <end position="504"/>
    </location>
</feature>
<keyword evidence="6" id="KW-1185">Reference proteome</keyword>
<feature type="region of interest" description="Disordered" evidence="4">
    <location>
        <begin position="571"/>
        <end position="598"/>
    </location>
</feature>
<feature type="coiled-coil region" evidence="3">
    <location>
        <begin position="160"/>
        <end position="187"/>
    </location>
</feature>
<evidence type="ECO:0000256" key="4">
    <source>
        <dbReference type="SAM" id="MobiDB-lite"/>
    </source>
</evidence>
<keyword evidence="2" id="KW-0493">Microtubule</keyword>
<keyword evidence="3" id="KW-0175">Coiled coil</keyword>
<dbReference type="GO" id="GO:0005874">
    <property type="term" value="C:microtubule"/>
    <property type="evidence" value="ECO:0007669"/>
    <property type="project" value="UniProtKB-KW"/>
</dbReference>
<dbReference type="GO" id="GO:0005737">
    <property type="term" value="C:cytoplasm"/>
    <property type="evidence" value="ECO:0007669"/>
    <property type="project" value="TreeGrafter"/>
</dbReference>
<name>A0AAP0ILP0_9MAGN</name>
<accession>A0AAP0ILP0</accession>
<protein>
    <recommendedName>
        <fullName evidence="7">65-kDa microtubule-associated protein 8</fullName>
    </recommendedName>
</protein>
<comment type="similarity">
    <text evidence="1">Belongs to the MAP65/ASE1 family.</text>
</comment>
<evidence type="ECO:0000256" key="2">
    <source>
        <dbReference type="ARBA" id="ARBA00022701"/>
    </source>
</evidence>
<dbReference type="Gene3D" id="1.20.58.1520">
    <property type="match status" value="1"/>
</dbReference>
<dbReference type="PANTHER" id="PTHR19321">
    <property type="entry name" value="PROTEIN REGULATOR OF CYTOKINESIS 1 PRC1-RELATED"/>
    <property type="match status" value="1"/>
</dbReference>
<dbReference type="GO" id="GO:0005819">
    <property type="term" value="C:spindle"/>
    <property type="evidence" value="ECO:0007669"/>
    <property type="project" value="TreeGrafter"/>
</dbReference>
<evidence type="ECO:0000256" key="1">
    <source>
        <dbReference type="ARBA" id="ARBA00006187"/>
    </source>
</evidence>
<proteinExistence type="inferred from homology"/>
<dbReference type="GO" id="GO:0008017">
    <property type="term" value="F:microtubule binding"/>
    <property type="evidence" value="ECO:0007669"/>
    <property type="project" value="InterPro"/>
</dbReference>
<dbReference type="AlphaFoldDB" id="A0AAP0ILP0"/>
<dbReference type="InterPro" id="IPR007145">
    <property type="entry name" value="MAP65_Ase1_PRC1"/>
</dbReference>
<evidence type="ECO:0000313" key="5">
    <source>
        <dbReference type="EMBL" id="KAK9117545.1"/>
    </source>
</evidence>
<comment type="caution">
    <text evidence="5">The sequence shown here is derived from an EMBL/GenBank/DDBJ whole genome shotgun (WGS) entry which is preliminary data.</text>
</comment>
<feature type="compositionally biased region" description="Polar residues" evidence="4">
    <location>
        <begin position="583"/>
        <end position="598"/>
    </location>
</feature>
<dbReference type="Proteomes" id="UP001417504">
    <property type="component" value="Unassembled WGS sequence"/>
</dbReference>
<evidence type="ECO:0008006" key="7">
    <source>
        <dbReference type="Google" id="ProtNLM"/>
    </source>
</evidence>
<sequence length="598" mass="68445">MGSIPVPLKHFSSMPESSCGYLLQELKLIWDEVGQEQHERQKILVELEQECLKIYKRKVDRANASRSHLHQLLAESEAELTHLMLCLGERTLPGRPDKTKGSLKEQLDSIAPALAEMQLRKGERVNQFRQIQMQIHKIRAEIAGELDIDISPLDVSVNENDLSLNKLEEYQVELQKLQKNKNERLSRVEGFVAAIRKLSEILGMDSTNIVLEIHPSLDVSCGGKSRNISDAILAELNRTVESLEGEKIKRLEKIQRLGKALEDLWNLMETDYEDRKLFSRVSDLRPLSAAEISQPGSLAYYIIDQAECEVEKLDQLKASTLKELFLKKQTELVDICVRTHMEMPPQSQLDKIMDLINSGEINYDDLLKNMDEQIVRAKEEAFSRKPIMEKVEKWMLSCDEERWLEDYARDENRYSVSRGSHKNLKRAERARVVVSKIPVLVDLLVAMTKSWEEERKKVFLYDQVPLLAILEEYILIKQEKEDEKQKLREEKKRMQLRAAVAQENLFANRPTTSSSRRLSNVSINGGFGSATTPLNRRLSVGVHQQGSKSINSASKDFSFVKVNNKAIGRMTSARQSLRRRDAITSSVDSSTYPSPFSP</sequence>